<dbReference type="EMBL" id="AGQV01000007">
    <property type="protein sequence ID" value="EHH67665.1"/>
    <property type="molecule type" value="Genomic_DNA"/>
</dbReference>
<dbReference type="GO" id="GO:0008865">
    <property type="term" value="F:fructokinase activity"/>
    <property type="evidence" value="ECO:0007669"/>
    <property type="project" value="UniProtKB-EC"/>
</dbReference>
<gene>
    <name evidence="1" type="ORF">GMO_21180</name>
</gene>
<dbReference type="SUPFAM" id="SSF53067">
    <property type="entry name" value="Actin-like ATPase domain"/>
    <property type="match status" value="1"/>
</dbReference>
<comment type="caution">
    <text evidence="1">The sequence shown here is derived from an EMBL/GenBank/DDBJ whole genome shotgun (WGS) entry which is preliminary data.</text>
</comment>
<dbReference type="CDD" id="cd24066">
    <property type="entry name" value="ASKHA_NBD_ROK_EcFRK-like"/>
    <property type="match status" value="1"/>
</dbReference>
<sequence length="326" mass="34776">MAFFWWPPSNSAGLEMADYRLGIDLGGTKIEIAVLDRTGDLVLRERIPNPGVYQEAVLAIRDLVTSVDHRLGAVPSHRVSAGQHTSTLGVGIPGSISPETGLIKNANATWLNNQPFGLDLEAALARPVRTENDANCFALSEAADGAAKGMLTVFGVIIGTGMGAGIVNNGRVLEGRHHIAGEWGHLPLPWFESTDEPARPCFCGNKGCMERYLCGPALAAEWKGPGHRNTAGIEEAAANGDRAAIAALTRYTERFARACAMVINFLDPDIIVLGGGVSNLNTLYERVPPLLAQHVITPVCTTPIVRNKHGDSSGVRGAAWLWDVTE</sequence>
<dbReference type="PANTHER" id="PTHR18964:SF174">
    <property type="entry name" value="D-ALLOSE KINASE-RELATED"/>
    <property type="match status" value="1"/>
</dbReference>
<dbReference type="PANTHER" id="PTHR18964">
    <property type="entry name" value="ROK (REPRESSOR, ORF, KINASE) FAMILY"/>
    <property type="match status" value="1"/>
</dbReference>
<evidence type="ECO:0000313" key="2">
    <source>
        <dbReference type="Proteomes" id="UP000004949"/>
    </source>
</evidence>
<dbReference type="Proteomes" id="UP000004949">
    <property type="component" value="Unassembled WGS sequence"/>
</dbReference>
<keyword evidence="1" id="KW-0808">Transferase</keyword>
<dbReference type="InterPro" id="IPR043129">
    <property type="entry name" value="ATPase_NBD"/>
</dbReference>
<proteinExistence type="predicted"/>
<dbReference type="InterPro" id="IPR000600">
    <property type="entry name" value="ROK"/>
</dbReference>
<evidence type="ECO:0000313" key="1">
    <source>
        <dbReference type="EMBL" id="EHH67665.1"/>
    </source>
</evidence>
<dbReference type="PATRIC" id="fig|1088869.3.peg.2112"/>
<dbReference type="eggNOG" id="COG1940">
    <property type="taxonomic scope" value="Bacteria"/>
</dbReference>
<protein>
    <submittedName>
        <fullName evidence="1">Putative sugar kinase/putative transcriptional regulator</fullName>
        <ecNumber evidence="1">2.7.1.4</ecNumber>
    </submittedName>
</protein>
<dbReference type="Pfam" id="PF00480">
    <property type="entry name" value="ROK"/>
    <property type="match status" value="1"/>
</dbReference>
<dbReference type="Gene3D" id="3.30.420.40">
    <property type="match status" value="2"/>
</dbReference>
<name>G6XKV2_9PROT</name>
<keyword evidence="2" id="KW-1185">Reference proteome</keyword>
<dbReference type="EC" id="2.7.1.4" evidence="1"/>
<accession>G6XKV2</accession>
<dbReference type="InterPro" id="IPR049874">
    <property type="entry name" value="ROK_cs"/>
</dbReference>
<dbReference type="AlphaFoldDB" id="G6XKV2"/>
<keyword evidence="1" id="KW-0418">Kinase</keyword>
<reference evidence="1 2" key="1">
    <citation type="submission" date="2011-10" db="EMBL/GenBank/DDBJ databases">
        <title>Genome sequence of Gluconobacter morbifer G707, isolated from Drosophila gut.</title>
        <authorList>
            <person name="Lee W.-J."/>
            <person name="Kim E.-K."/>
        </authorList>
    </citation>
    <scope>NUCLEOTIDE SEQUENCE [LARGE SCALE GENOMIC DNA]</scope>
    <source>
        <strain evidence="1 2">G707</strain>
    </source>
</reference>
<dbReference type="STRING" id="1088869.GMO_21180"/>
<dbReference type="PROSITE" id="PS01125">
    <property type="entry name" value="ROK"/>
    <property type="match status" value="1"/>
</dbReference>
<organism evidence="1 2">
    <name type="scientific">Gluconobacter morbifer G707</name>
    <dbReference type="NCBI Taxonomy" id="1088869"/>
    <lineage>
        <taxon>Bacteria</taxon>
        <taxon>Pseudomonadati</taxon>
        <taxon>Pseudomonadota</taxon>
        <taxon>Alphaproteobacteria</taxon>
        <taxon>Acetobacterales</taxon>
        <taxon>Acetobacteraceae</taxon>
        <taxon>Gluconobacter</taxon>
    </lineage>
</organism>